<dbReference type="InterPro" id="IPR001173">
    <property type="entry name" value="Glyco_trans_2-like"/>
</dbReference>
<dbReference type="EMBL" id="APPV01000006">
    <property type="protein sequence ID" value="ENV61491.1"/>
    <property type="molecule type" value="Genomic_DNA"/>
</dbReference>
<proteinExistence type="predicted"/>
<evidence type="ECO:0000259" key="1">
    <source>
        <dbReference type="Pfam" id="PF00535"/>
    </source>
</evidence>
<reference evidence="2 3" key="1">
    <citation type="submission" date="2013-02" db="EMBL/GenBank/DDBJ databases">
        <title>The Genome Sequence of Acinetobacter soli NIPH 2899.</title>
        <authorList>
            <consortium name="The Broad Institute Genome Sequencing Platform"/>
            <consortium name="The Broad Institute Genome Sequencing Center for Infectious Disease"/>
            <person name="Cerqueira G."/>
            <person name="Feldgarden M."/>
            <person name="Courvalin P."/>
            <person name="Perichon B."/>
            <person name="Grillot-Courvalin C."/>
            <person name="Clermont D."/>
            <person name="Rocha E."/>
            <person name="Yoon E.-J."/>
            <person name="Nemec A."/>
            <person name="Walker B."/>
            <person name="Young S.K."/>
            <person name="Zeng Q."/>
            <person name="Gargeya S."/>
            <person name="Fitzgerald M."/>
            <person name="Haas B."/>
            <person name="Abouelleil A."/>
            <person name="Alvarado L."/>
            <person name="Arachchi H.M."/>
            <person name="Berlin A.M."/>
            <person name="Chapman S.B."/>
            <person name="Dewar J."/>
            <person name="Goldberg J."/>
            <person name="Griggs A."/>
            <person name="Gujja S."/>
            <person name="Hansen M."/>
            <person name="Howarth C."/>
            <person name="Imamovic A."/>
            <person name="Larimer J."/>
            <person name="McCowan C."/>
            <person name="Murphy C."/>
            <person name="Neiman D."/>
            <person name="Pearson M."/>
            <person name="Priest M."/>
            <person name="Roberts A."/>
            <person name="Saif S."/>
            <person name="Shea T."/>
            <person name="Sisk P."/>
            <person name="Sykes S."/>
            <person name="Wortman J."/>
            <person name="Nusbaum C."/>
            <person name="Birren B."/>
        </authorList>
    </citation>
    <scope>NUCLEOTIDE SEQUENCE [LARGE SCALE GENOMIC DNA]</scope>
    <source>
        <strain evidence="2 3">NIPH 2899</strain>
    </source>
</reference>
<dbReference type="InterPro" id="IPR029044">
    <property type="entry name" value="Nucleotide-diphossugar_trans"/>
</dbReference>
<dbReference type="Pfam" id="PF00535">
    <property type="entry name" value="Glycos_transf_2"/>
    <property type="match status" value="1"/>
</dbReference>
<dbReference type="CDD" id="cd00761">
    <property type="entry name" value="Glyco_tranf_GTA_type"/>
    <property type="match status" value="1"/>
</dbReference>
<dbReference type="PANTHER" id="PTHR22916">
    <property type="entry name" value="GLYCOSYLTRANSFERASE"/>
    <property type="match status" value="1"/>
</dbReference>
<dbReference type="RefSeq" id="WP_004944307.1">
    <property type="nucleotide sequence ID" value="NZ_KB849643.1"/>
</dbReference>
<feature type="domain" description="Glycosyltransferase 2-like" evidence="1">
    <location>
        <begin position="212"/>
        <end position="340"/>
    </location>
</feature>
<gene>
    <name evidence="2" type="ORF">F950_00764</name>
</gene>
<accession>A0ABP2U9Q6</accession>
<dbReference type="Gene3D" id="3.90.550.10">
    <property type="entry name" value="Spore Coat Polysaccharide Biosynthesis Protein SpsA, Chain A"/>
    <property type="match status" value="1"/>
</dbReference>
<evidence type="ECO:0000313" key="3">
    <source>
        <dbReference type="Proteomes" id="UP000018433"/>
    </source>
</evidence>
<name>A0ABP2U9Q6_9GAMM</name>
<dbReference type="Proteomes" id="UP000018433">
    <property type="component" value="Unassembled WGS sequence"/>
</dbReference>
<comment type="caution">
    <text evidence="2">The sequence shown here is derived from an EMBL/GenBank/DDBJ whole genome shotgun (WGS) entry which is preliminary data.</text>
</comment>
<dbReference type="SUPFAM" id="SSF53448">
    <property type="entry name" value="Nucleotide-diphospho-sugar transferases"/>
    <property type="match status" value="1"/>
</dbReference>
<organism evidence="2 3">
    <name type="scientific">Acinetobacter soli NIPH 2899</name>
    <dbReference type="NCBI Taxonomy" id="1217677"/>
    <lineage>
        <taxon>Bacteria</taxon>
        <taxon>Pseudomonadati</taxon>
        <taxon>Pseudomonadota</taxon>
        <taxon>Gammaproteobacteria</taxon>
        <taxon>Moraxellales</taxon>
        <taxon>Moraxellaceae</taxon>
        <taxon>Acinetobacter</taxon>
    </lineage>
</organism>
<sequence length="483" mass="55645">MNWFETYKVYRFIRQSRFAEALALDHKNQYVNPAWLYYRLGMYETAFQQVSASDFQTLFAKVVSAANIGLHNESQFHLNELSDKFSNKVHLLASPLATYAPYTALKILHKNHLKQNNLYLALLNNLNSSEAINFLKKNDFSNLIKNSPDALLLKANIQACTSKEKLNMLNDYLNFFSLSAINIKSNEDQFNINNLKSKINSQNKHKDYPCVSIIVPTYNIEDRVEACLESLIHQTYPHIEVIVVDDASTDQTCIKIENLSQKYSQIKLIKLPINVGPFVAKTIGAHHAKGEFITCQDADDWAHPQRIFNQIIPLLKNKKLVASTCQWVRLSDHGQFYARQVFPLTRFNPSSPLFRKKEVLEKTGLWDLTRLAADTEFITRLKLVFGREKIISIKQPLVIGAHRDNSLMTAFETGNLENKISPIRLKYWESWGYWHIQQLRKNAPLIMPSLFDYSPPFDAPNEIVNTSQSLHSLKHFFTSIDES</sequence>
<evidence type="ECO:0000313" key="2">
    <source>
        <dbReference type="EMBL" id="ENV61491.1"/>
    </source>
</evidence>
<protein>
    <recommendedName>
        <fullName evidence="1">Glycosyltransferase 2-like domain-containing protein</fullName>
    </recommendedName>
</protein>
<keyword evidence="3" id="KW-1185">Reference proteome</keyword>